<reference evidence="2" key="1">
    <citation type="journal article" date="2022" name="Phytopathology">
        <title>Whole genome sequencing-based tracing of a 2022 introduction and outbreak of Xanthomonas hortorum pv. pelargonii.</title>
        <authorList>
            <person name="Iruegas Bocardo F."/>
            <person name="Weisberg A.J."/>
            <person name="Riutta E.R."/>
            <person name="Kilday K.B."/>
            <person name="Bonkowski J.C."/>
            <person name="Creswell T.C."/>
            <person name="Daughtrey M."/>
            <person name="Rane K.K."/>
            <person name="Grunwald N.J."/>
            <person name="Chang J.H."/>
            <person name="Putnam M."/>
        </authorList>
    </citation>
    <scope>NUCLEOTIDE SEQUENCE</scope>
    <source>
        <strain evidence="2">22-338</strain>
    </source>
</reference>
<dbReference type="Pfam" id="PF11130">
    <property type="entry name" value="TraC_F_IV"/>
    <property type="match status" value="1"/>
</dbReference>
<dbReference type="InterPro" id="IPR025955">
    <property type="entry name" value="TraC/Conjuga_ATPase"/>
</dbReference>
<dbReference type="RefSeq" id="WP_005989455.1">
    <property type="nucleotide sequence ID" value="NZ_JANWTP010000001.1"/>
</dbReference>
<dbReference type="Gene3D" id="1.10.8.730">
    <property type="match status" value="1"/>
</dbReference>
<name>A0A9X3YXA0_9XANT</name>
<proteinExistence type="predicted"/>
<dbReference type="Pfam" id="PF19044">
    <property type="entry name" value="P-loop_TraG"/>
    <property type="match status" value="2"/>
</dbReference>
<sequence>MKAQERAEVREKVFGVMNAFDSDNDIFVISPDRLGFGFICNPLTGFSDVTQQSMNSLLNTALPTGSLMQFVLYASPDLEGKLHQYMVLRQNQKDETLQGLARARVEYLRSLTGEPISKTHQAKLRNMQLYVTVQVPHGKTPPNEAQLARLTEQMSSIKAGLKTAGFRPETMTAKSYKRVMETILNHSPQAAWRAMPWSQYDEDKLLCDQLLDLDTCVDIERNKLHLGEFAQVRVMSVKHYPDDVYPGMAMKYVGDLMRGTRALREATVITVNIIYPDPDDERAKLFAKNTWATKNADGPLSKYIPDYGKQKQSSDIAVKAVNDGDRMIRAYVGAAVFAQDSDSLIQASSDLKNAFQEIGFSLQDDAFMVGPMFFQMLPFAASADMEDALGRYKLMPTRHCVAMLPLVASWSGTGTPMLTLFGRDGQLMSFSPYDSDGNYNFLICAQSGMGKSFLANALTTNFLSMGGRAWIIDKGFSYKQICEFLDGQYIEFDSNSNVCMNPFSGVRSYEEEADILCGILTVMAAPGQGLSDFQLSGLKRTLKGCWDKSGTLTTVDMIADLLIAEEDKRLNDIGHQLFSFTSAGEFGRYFNGVNNLRMDARMVVLELQQLSGRMHLQRVVLLQLLNQIQQAMDGLPRDMPKLLLVDEAFALLASNETQKFIETFYRQIRKFGGSAGICTQSVNDLYVNAGAIAMVENSAHMLLLGQKKESIAQVKKESRLELGEVGFRLLATVHTVPGDYSEILINNAFGIGIGRLVVSDVEKLMFSSKAQDVMAIKSYRDKGMNLMDAIYAVLRDRGIHVKDAGQRLAS</sequence>
<comment type="caution">
    <text evidence="2">The sequence shown here is derived from an EMBL/GenBank/DDBJ whole genome shotgun (WGS) entry which is preliminary data.</text>
</comment>
<feature type="domain" description="TraG P-loop" evidence="1">
    <location>
        <begin position="438"/>
        <end position="504"/>
    </location>
</feature>
<gene>
    <name evidence="2" type="primary">traC</name>
    <name evidence="2" type="ORF">NY667_00275</name>
</gene>
<dbReference type="NCBIfam" id="TIGR02746">
    <property type="entry name" value="TraC-F-type"/>
    <property type="match status" value="1"/>
</dbReference>
<dbReference type="InterPro" id="IPR043964">
    <property type="entry name" value="P-loop_TraG"/>
</dbReference>
<dbReference type="InterPro" id="IPR027417">
    <property type="entry name" value="P-loop_NTPase"/>
</dbReference>
<dbReference type="SUPFAM" id="SSF52540">
    <property type="entry name" value="P-loop containing nucleoside triphosphate hydrolases"/>
    <property type="match status" value="1"/>
</dbReference>
<feature type="domain" description="TraG P-loop" evidence="1">
    <location>
        <begin position="563"/>
        <end position="794"/>
    </location>
</feature>
<dbReference type="Gene3D" id="3.40.50.300">
    <property type="entry name" value="P-loop containing nucleotide triphosphate hydrolases"/>
    <property type="match status" value="1"/>
</dbReference>
<evidence type="ECO:0000313" key="3">
    <source>
        <dbReference type="Proteomes" id="UP001140230"/>
    </source>
</evidence>
<dbReference type="PANTHER" id="PTHR38467">
    <property type="match status" value="1"/>
</dbReference>
<dbReference type="InterPro" id="IPR014117">
    <property type="entry name" value="TraC-F-type"/>
</dbReference>
<dbReference type="AlphaFoldDB" id="A0A9X3YXA0"/>
<dbReference type="PANTHER" id="PTHR38467:SF1">
    <property type="entry name" value="CONJUGATIVE TRANSFER: ASSEMBLY"/>
    <property type="match status" value="1"/>
</dbReference>
<reference evidence="2" key="2">
    <citation type="submission" date="2022-08" db="EMBL/GenBank/DDBJ databases">
        <authorList>
            <person name="Iruegas-Bocardo F."/>
            <person name="Weisberg A.J."/>
            <person name="Riutta E.R."/>
            <person name="Kilday K."/>
            <person name="Bonkowski J.C."/>
            <person name="Creswell T."/>
            <person name="Daughtrey M.L."/>
            <person name="Rane K."/>
            <person name="Grunwald N.J."/>
            <person name="Chang J.H."/>
            <person name="Putnam M.L."/>
        </authorList>
    </citation>
    <scope>NUCLEOTIDE SEQUENCE</scope>
    <source>
        <strain evidence="2">22-338</strain>
    </source>
</reference>
<dbReference type="EMBL" id="JANWTP010000001">
    <property type="protein sequence ID" value="MDC8636277.1"/>
    <property type="molecule type" value="Genomic_DNA"/>
</dbReference>
<accession>A0A9X3YXA0</accession>
<dbReference type="Proteomes" id="UP001140230">
    <property type="component" value="Unassembled WGS sequence"/>
</dbReference>
<protein>
    <submittedName>
        <fullName evidence="2">Type IV secretion system protein TraC</fullName>
    </submittedName>
</protein>
<dbReference type="InterPro" id="IPR053155">
    <property type="entry name" value="F-pilin_assembly_TraC"/>
</dbReference>
<evidence type="ECO:0000313" key="2">
    <source>
        <dbReference type="EMBL" id="MDC8636277.1"/>
    </source>
</evidence>
<organism evidence="2 3">
    <name type="scientific">Xanthomonas hortorum pv. hederae</name>
    <dbReference type="NCBI Taxonomy" id="453603"/>
    <lineage>
        <taxon>Bacteria</taxon>
        <taxon>Pseudomonadati</taxon>
        <taxon>Pseudomonadota</taxon>
        <taxon>Gammaproteobacteria</taxon>
        <taxon>Lysobacterales</taxon>
        <taxon>Lysobacteraceae</taxon>
        <taxon>Xanthomonas</taxon>
    </lineage>
</organism>
<evidence type="ECO:0000259" key="1">
    <source>
        <dbReference type="Pfam" id="PF19044"/>
    </source>
</evidence>